<comment type="caution">
    <text evidence="10">The sequence shown here is derived from an EMBL/GenBank/DDBJ whole genome shotgun (WGS) entry which is preliminary data.</text>
</comment>
<name>A0AAD8G5K1_ACIOX</name>
<dbReference type="GO" id="GO:0008270">
    <property type="term" value="F:zinc ion binding"/>
    <property type="evidence" value="ECO:0007669"/>
    <property type="project" value="UniProtKB-KW"/>
</dbReference>
<keyword evidence="11" id="KW-1185">Reference proteome</keyword>
<evidence type="ECO:0000256" key="4">
    <source>
        <dbReference type="ARBA" id="ARBA00022771"/>
    </source>
</evidence>
<dbReference type="InterPro" id="IPR038129">
    <property type="entry name" value="Nanos_sf"/>
</dbReference>
<dbReference type="AlphaFoldDB" id="A0AAD8G5K1"/>
<dbReference type="FunFam" id="4.10.60.30:FF:000001">
    <property type="entry name" value="nanos homolog 3"/>
    <property type="match status" value="1"/>
</dbReference>
<dbReference type="Proteomes" id="UP001230051">
    <property type="component" value="Unassembled WGS sequence"/>
</dbReference>
<keyword evidence="7 8" id="KW-0694">RNA-binding</keyword>
<evidence type="ECO:0000313" key="10">
    <source>
        <dbReference type="EMBL" id="KAK1164704.1"/>
    </source>
</evidence>
<dbReference type="InterPro" id="IPR008705">
    <property type="entry name" value="Nanos/Xcar2"/>
</dbReference>
<sequence>MMETFHTVENKPENPQTDYLQGARYNDVYENAFNSWNDYLGLSTLITCTKAATGANKTGLRTGAEVNLSSKAPYFEKALDLNGFGIYGHEEDLVLGERFADVGSFSCRSSPALFGGSPEFLDRDRALAWRVMESKLQSQQILQKQSRGKMDLQVCVFCRNNKESVARYTTHILKGPDGRILCPVLRRYTCPLCGASGDNAHTIKYCPLSKLQANAVNQLKPTRTIIGKKNR</sequence>
<keyword evidence="5" id="KW-0862">Zinc</keyword>
<feature type="domain" description="Nanos-type" evidence="9">
    <location>
        <begin position="154"/>
        <end position="208"/>
    </location>
</feature>
<evidence type="ECO:0000256" key="8">
    <source>
        <dbReference type="PROSITE-ProRule" id="PRU00855"/>
    </source>
</evidence>
<dbReference type="GO" id="GO:0003723">
    <property type="term" value="F:RNA binding"/>
    <property type="evidence" value="ECO:0007669"/>
    <property type="project" value="UniProtKB-UniRule"/>
</dbReference>
<comment type="similarity">
    <text evidence="8">Belongs to the nanos family.</text>
</comment>
<protein>
    <recommendedName>
        <fullName evidence="9">Nanos-type domain-containing protein</fullName>
    </recommendedName>
</protein>
<reference evidence="10" key="1">
    <citation type="submission" date="2022-02" db="EMBL/GenBank/DDBJ databases">
        <title>Atlantic sturgeon de novo genome assembly.</title>
        <authorList>
            <person name="Stock M."/>
            <person name="Klopp C."/>
            <person name="Guiguen Y."/>
            <person name="Cabau C."/>
            <person name="Parinello H."/>
            <person name="Santidrian Yebra-Pimentel E."/>
            <person name="Kuhl H."/>
            <person name="Dirks R.P."/>
            <person name="Guessner J."/>
            <person name="Wuertz S."/>
            <person name="Du K."/>
            <person name="Schartl M."/>
        </authorList>
    </citation>
    <scope>NUCLEOTIDE SEQUENCE</scope>
    <source>
        <strain evidence="10">STURGEONOMICS-FGT-2020</strain>
        <tissue evidence="10">Whole blood</tissue>
    </source>
</reference>
<accession>A0AAD8G5K1</accession>
<evidence type="ECO:0000256" key="5">
    <source>
        <dbReference type="ARBA" id="ARBA00022833"/>
    </source>
</evidence>
<evidence type="ECO:0000256" key="7">
    <source>
        <dbReference type="ARBA" id="ARBA00022884"/>
    </source>
</evidence>
<evidence type="ECO:0000256" key="3">
    <source>
        <dbReference type="ARBA" id="ARBA00022723"/>
    </source>
</evidence>
<evidence type="ECO:0000256" key="1">
    <source>
        <dbReference type="ARBA" id="ARBA00004556"/>
    </source>
</evidence>
<evidence type="ECO:0000313" key="11">
    <source>
        <dbReference type="Proteomes" id="UP001230051"/>
    </source>
</evidence>
<dbReference type="Gene3D" id="4.10.60.30">
    <property type="entry name" value="Nanos, RNA-binding domain"/>
    <property type="match status" value="1"/>
</dbReference>
<dbReference type="PROSITE" id="PS51522">
    <property type="entry name" value="ZF_NANOS"/>
    <property type="match status" value="1"/>
</dbReference>
<dbReference type="GO" id="GO:0006417">
    <property type="term" value="P:regulation of translation"/>
    <property type="evidence" value="ECO:0007669"/>
    <property type="project" value="UniProtKB-UniRule"/>
</dbReference>
<keyword evidence="6 8" id="KW-0810">Translation regulation</keyword>
<dbReference type="GO" id="GO:0048471">
    <property type="term" value="C:perinuclear region of cytoplasm"/>
    <property type="evidence" value="ECO:0007669"/>
    <property type="project" value="UniProtKB-SubCell"/>
</dbReference>
<proteinExistence type="inferred from homology"/>
<dbReference type="PANTHER" id="PTHR12887">
    <property type="entry name" value="NANOS PROTEIN"/>
    <property type="match status" value="1"/>
</dbReference>
<dbReference type="InterPro" id="IPR024161">
    <property type="entry name" value="Znf_nanos-typ"/>
</dbReference>
<comment type="subcellular location">
    <subcellularLocation>
        <location evidence="1">Cytoplasm</location>
        <location evidence="1">Perinuclear region</location>
    </subcellularLocation>
</comment>
<keyword evidence="4 8" id="KW-0863">Zinc-finger</keyword>
<gene>
    <name evidence="10" type="ORF">AOXY_G15076</name>
</gene>
<evidence type="ECO:0000256" key="6">
    <source>
        <dbReference type="ARBA" id="ARBA00022845"/>
    </source>
</evidence>
<keyword evidence="2" id="KW-0963">Cytoplasm</keyword>
<dbReference type="Pfam" id="PF05741">
    <property type="entry name" value="zf-nanos"/>
    <property type="match status" value="1"/>
</dbReference>
<evidence type="ECO:0000256" key="2">
    <source>
        <dbReference type="ARBA" id="ARBA00022490"/>
    </source>
</evidence>
<dbReference type="EMBL" id="JAGXEW010000013">
    <property type="protein sequence ID" value="KAK1164704.1"/>
    <property type="molecule type" value="Genomic_DNA"/>
</dbReference>
<keyword evidence="3" id="KW-0479">Metal-binding</keyword>
<organism evidence="10 11">
    <name type="scientific">Acipenser oxyrinchus oxyrinchus</name>
    <dbReference type="NCBI Taxonomy" id="40147"/>
    <lineage>
        <taxon>Eukaryota</taxon>
        <taxon>Metazoa</taxon>
        <taxon>Chordata</taxon>
        <taxon>Craniata</taxon>
        <taxon>Vertebrata</taxon>
        <taxon>Euteleostomi</taxon>
        <taxon>Actinopterygii</taxon>
        <taxon>Chondrostei</taxon>
        <taxon>Acipenseriformes</taxon>
        <taxon>Acipenseridae</taxon>
        <taxon>Acipenser</taxon>
    </lineage>
</organism>
<evidence type="ECO:0000259" key="9">
    <source>
        <dbReference type="PROSITE" id="PS51522"/>
    </source>
</evidence>